<reference evidence="1" key="1">
    <citation type="submission" date="2019-04" db="EMBL/GenBank/DDBJ databases">
        <title>Sequencing of skin fungus with MAO and IRED activity.</title>
        <authorList>
            <person name="Marsaioli A.J."/>
            <person name="Bonatto J.M.C."/>
            <person name="Reis Junior O."/>
        </authorList>
    </citation>
    <scope>NUCLEOTIDE SEQUENCE</scope>
    <source>
        <strain evidence="1">30M1</strain>
    </source>
</reference>
<keyword evidence="2" id="KW-1185">Reference proteome</keyword>
<dbReference type="Proteomes" id="UP000801428">
    <property type="component" value="Unassembled WGS sequence"/>
</dbReference>
<evidence type="ECO:0000313" key="2">
    <source>
        <dbReference type="Proteomes" id="UP000801428"/>
    </source>
</evidence>
<protein>
    <submittedName>
        <fullName evidence="1">Uncharacterized protein</fullName>
    </submittedName>
</protein>
<dbReference type="AlphaFoldDB" id="A0A9P4WEA0"/>
<accession>A0A9P4WEA0</accession>
<dbReference type="EMBL" id="SWKU01000002">
    <property type="protein sequence ID" value="KAF3009651.1"/>
    <property type="molecule type" value="Genomic_DNA"/>
</dbReference>
<gene>
    <name evidence="1" type="ORF">E8E13_007789</name>
</gene>
<sequence length="120" mass="13360">MLVDFSKCREDKSLATDAARDEKQFQEHEFYTSPPGPNPTLLVFRMATLPAATSAVRPPTIAARRGQSPLSSIDLDLANKTSIEPPCRRSEDFVRVATRRGHVQLAPLDIEIANNTLWLN</sequence>
<evidence type="ECO:0000313" key="1">
    <source>
        <dbReference type="EMBL" id="KAF3009651.1"/>
    </source>
</evidence>
<proteinExistence type="predicted"/>
<comment type="caution">
    <text evidence="1">The sequence shown here is derived from an EMBL/GenBank/DDBJ whole genome shotgun (WGS) entry which is preliminary data.</text>
</comment>
<organism evidence="1 2">
    <name type="scientific">Curvularia kusanoi</name>
    <name type="common">Cochliobolus kusanoi</name>
    <dbReference type="NCBI Taxonomy" id="90978"/>
    <lineage>
        <taxon>Eukaryota</taxon>
        <taxon>Fungi</taxon>
        <taxon>Dikarya</taxon>
        <taxon>Ascomycota</taxon>
        <taxon>Pezizomycotina</taxon>
        <taxon>Dothideomycetes</taxon>
        <taxon>Pleosporomycetidae</taxon>
        <taxon>Pleosporales</taxon>
        <taxon>Pleosporineae</taxon>
        <taxon>Pleosporaceae</taxon>
        <taxon>Curvularia</taxon>
    </lineage>
</organism>
<name>A0A9P4WEA0_CURKU</name>